<protein>
    <submittedName>
        <fullName evidence="9">AI-2E family transporter</fullName>
    </submittedName>
</protein>
<dbReference type="AlphaFoldDB" id="A0A3E0K719"/>
<accession>A0A3E0K719</accession>
<dbReference type="GO" id="GO:0005886">
    <property type="term" value="C:plasma membrane"/>
    <property type="evidence" value="ECO:0007669"/>
    <property type="project" value="UniProtKB-SubCell"/>
</dbReference>
<proteinExistence type="inferred from homology"/>
<keyword evidence="4" id="KW-1003">Cell membrane</keyword>
<evidence type="ECO:0000313" key="9">
    <source>
        <dbReference type="EMBL" id="REJ30460.1"/>
    </source>
</evidence>
<dbReference type="Proteomes" id="UP000257014">
    <property type="component" value="Unassembled WGS sequence"/>
</dbReference>
<evidence type="ECO:0000256" key="3">
    <source>
        <dbReference type="ARBA" id="ARBA00022448"/>
    </source>
</evidence>
<name>A0A3E0K719_9BACI</name>
<comment type="similarity">
    <text evidence="2">Belongs to the autoinducer-2 exporter (AI-2E) (TC 2.A.86) family.</text>
</comment>
<keyword evidence="5 8" id="KW-0812">Transmembrane</keyword>
<feature type="transmembrane region" description="Helical" evidence="8">
    <location>
        <begin position="34"/>
        <end position="58"/>
    </location>
</feature>
<evidence type="ECO:0000256" key="2">
    <source>
        <dbReference type="ARBA" id="ARBA00009773"/>
    </source>
</evidence>
<feature type="transmembrane region" description="Helical" evidence="8">
    <location>
        <begin position="158"/>
        <end position="183"/>
    </location>
</feature>
<gene>
    <name evidence="9" type="ORF">C6P37_03170</name>
</gene>
<evidence type="ECO:0000313" key="10">
    <source>
        <dbReference type="Proteomes" id="UP000257014"/>
    </source>
</evidence>
<feature type="transmembrane region" description="Helical" evidence="8">
    <location>
        <begin position="70"/>
        <end position="94"/>
    </location>
</feature>
<reference evidence="9 10" key="1">
    <citation type="submission" date="2018-03" db="EMBL/GenBank/DDBJ databases">
        <authorList>
            <person name="Keele B.F."/>
        </authorList>
    </citation>
    <scope>NUCLEOTIDE SEQUENCE [LARGE SCALE GENOMIC DNA]</scope>
    <source>
        <strain evidence="9">ZCTH4_d</strain>
    </source>
</reference>
<organism evidence="9 10">
    <name type="scientific">Caldibacillus debilis</name>
    <dbReference type="NCBI Taxonomy" id="301148"/>
    <lineage>
        <taxon>Bacteria</taxon>
        <taxon>Bacillati</taxon>
        <taxon>Bacillota</taxon>
        <taxon>Bacilli</taxon>
        <taxon>Bacillales</taxon>
        <taxon>Bacillaceae</taxon>
        <taxon>Caldibacillus</taxon>
    </lineage>
</organism>
<keyword evidence="7 8" id="KW-0472">Membrane</keyword>
<evidence type="ECO:0000256" key="1">
    <source>
        <dbReference type="ARBA" id="ARBA00004651"/>
    </source>
</evidence>
<evidence type="ECO:0000256" key="5">
    <source>
        <dbReference type="ARBA" id="ARBA00022692"/>
    </source>
</evidence>
<dbReference type="Pfam" id="PF01594">
    <property type="entry name" value="AI-2E_transport"/>
    <property type="match status" value="1"/>
</dbReference>
<evidence type="ECO:0000256" key="8">
    <source>
        <dbReference type="SAM" id="Phobius"/>
    </source>
</evidence>
<sequence length="369" mass="40921">MAKSKLQFWTVQILLTVGIIYLCTKISFLFEPIFIFFSTLFFPILISGFLFFIFNPIVTFAEKFKIPRTAGILGIYVAFIGLIALVIAFVGPILSKQIAEFFKDIPRYVREIQRLTVLIADSEAFRWLQSQEYFSIEKIGETFSAFITDLPVKFTAGIANIVGIITNIALTTVTVPFLLFYMLKDGRKMPRLIVRILPANYRDEGLAILKDLTKTLSAYIQGIVTVSLIVGTLSFIGFMIIGLPYSLLLASIVAVTNIIPYVGPFLGATPAVIIGLFHSPMMALLAVVVIVVAQQIDSNLLSPLIIGKQLETHPATIIILLLVAGNLAGILGMILAVPVYAVLKTITLNIIRLYRLYRQHQLASDKLEI</sequence>
<feature type="transmembrane region" description="Helical" evidence="8">
    <location>
        <begin position="7"/>
        <end position="28"/>
    </location>
</feature>
<dbReference type="RefSeq" id="WP_020155141.1">
    <property type="nucleotide sequence ID" value="NZ_JBAIZG010000032.1"/>
</dbReference>
<feature type="transmembrane region" description="Helical" evidence="8">
    <location>
        <begin position="316"/>
        <end position="343"/>
    </location>
</feature>
<evidence type="ECO:0000256" key="6">
    <source>
        <dbReference type="ARBA" id="ARBA00022989"/>
    </source>
</evidence>
<feature type="transmembrane region" description="Helical" evidence="8">
    <location>
        <begin position="273"/>
        <end position="296"/>
    </location>
</feature>
<dbReference type="EMBL" id="QEWE01000010">
    <property type="protein sequence ID" value="REJ30460.1"/>
    <property type="molecule type" value="Genomic_DNA"/>
</dbReference>
<comment type="subcellular location">
    <subcellularLocation>
        <location evidence="1">Cell membrane</location>
        <topology evidence="1">Multi-pass membrane protein</topology>
    </subcellularLocation>
</comment>
<dbReference type="InterPro" id="IPR002549">
    <property type="entry name" value="AI-2E-like"/>
</dbReference>
<feature type="transmembrane region" description="Helical" evidence="8">
    <location>
        <begin position="247"/>
        <end position="266"/>
    </location>
</feature>
<feature type="transmembrane region" description="Helical" evidence="8">
    <location>
        <begin position="218"/>
        <end position="241"/>
    </location>
</feature>
<evidence type="ECO:0000256" key="4">
    <source>
        <dbReference type="ARBA" id="ARBA00022475"/>
    </source>
</evidence>
<dbReference type="PANTHER" id="PTHR21716">
    <property type="entry name" value="TRANSMEMBRANE PROTEIN"/>
    <property type="match status" value="1"/>
</dbReference>
<dbReference type="PANTHER" id="PTHR21716:SF53">
    <property type="entry name" value="PERMEASE PERM-RELATED"/>
    <property type="match status" value="1"/>
</dbReference>
<keyword evidence="3" id="KW-0813">Transport</keyword>
<dbReference type="GO" id="GO:0055085">
    <property type="term" value="P:transmembrane transport"/>
    <property type="evidence" value="ECO:0007669"/>
    <property type="project" value="TreeGrafter"/>
</dbReference>
<evidence type="ECO:0000256" key="7">
    <source>
        <dbReference type="ARBA" id="ARBA00023136"/>
    </source>
</evidence>
<comment type="caution">
    <text evidence="9">The sequence shown here is derived from an EMBL/GenBank/DDBJ whole genome shotgun (WGS) entry which is preliminary data.</text>
</comment>
<keyword evidence="6 8" id="KW-1133">Transmembrane helix</keyword>